<sequence>MFILTLLFALAVLVAILIRFGILKRAIKWVLSIVACFGIITCIGVFIFLDDIKEKTQSQYENYRITQIHSIIPQECIRTGIDKRICEVYMQRLYSLMKGKTSGLYVEKTWDNYIFGAEAKSDLAKKIASIMVAEGRNFVIAQARIDKNVCNTLSGMFQYIDPDEFACEKADITMKELGGFLYDFKYLFLLAFGQL</sequence>
<dbReference type="Proteomes" id="UP000029878">
    <property type="component" value="Unassembled WGS sequence"/>
</dbReference>
<dbReference type="RefSeq" id="WP_034346162.1">
    <property type="nucleotide sequence ID" value="NZ_FZNG01000001.1"/>
</dbReference>
<dbReference type="AlphaFoldDB" id="A0A4U8SAG8"/>
<keyword evidence="1" id="KW-1133">Transmembrane helix</keyword>
<keyword evidence="1" id="KW-0812">Transmembrane</keyword>
<organism evidence="2 3">
    <name type="scientific">Helicobacter trogontum</name>
    <dbReference type="NCBI Taxonomy" id="50960"/>
    <lineage>
        <taxon>Bacteria</taxon>
        <taxon>Pseudomonadati</taxon>
        <taxon>Campylobacterota</taxon>
        <taxon>Epsilonproteobacteria</taxon>
        <taxon>Campylobacterales</taxon>
        <taxon>Helicobacteraceae</taxon>
        <taxon>Helicobacter</taxon>
    </lineage>
</organism>
<dbReference type="EMBL" id="JRPL02000011">
    <property type="protein sequence ID" value="TLD83063.1"/>
    <property type="molecule type" value="Genomic_DNA"/>
</dbReference>
<evidence type="ECO:0000313" key="2">
    <source>
        <dbReference type="EMBL" id="TLD83063.1"/>
    </source>
</evidence>
<proteinExistence type="predicted"/>
<evidence type="ECO:0000313" key="3">
    <source>
        <dbReference type="Proteomes" id="UP000029878"/>
    </source>
</evidence>
<name>A0A4U8SAG8_9HELI</name>
<feature type="transmembrane region" description="Helical" evidence="1">
    <location>
        <begin position="29"/>
        <end position="49"/>
    </location>
</feature>
<comment type="caution">
    <text evidence="2">The sequence shown here is derived from an EMBL/GenBank/DDBJ whole genome shotgun (WGS) entry which is preliminary data.</text>
</comment>
<reference evidence="2 3" key="1">
    <citation type="journal article" date="2014" name="Genome Announc.">
        <title>Draft genome sequences of eight enterohepatic helicobacter species isolated from both laboratory and wild rodents.</title>
        <authorList>
            <person name="Sheh A."/>
            <person name="Shen Z."/>
            <person name="Fox J.G."/>
        </authorList>
    </citation>
    <scope>NUCLEOTIDE SEQUENCE [LARGE SCALE GENOMIC DNA]</scope>
    <source>
        <strain evidence="2 3">ATCC 700114</strain>
    </source>
</reference>
<keyword evidence="1" id="KW-0472">Membrane</keyword>
<evidence type="ECO:0000256" key="1">
    <source>
        <dbReference type="SAM" id="Phobius"/>
    </source>
</evidence>
<protein>
    <submittedName>
        <fullName evidence="2">Uncharacterized protein</fullName>
    </submittedName>
</protein>
<accession>A0A4U8SAG8</accession>
<gene>
    <name evidence="2" type="ORF">LS81_005795</name>
</gene>